<evidence type="ECO:0000256" key="1">
    <source>
        <dbReference type="SAM" id="MobiDB-lite"/>
    </source>
</evidence>
<dbReference type="EMBL" id="HBJA01081785">
    <property type="protein sequence ID" value="CAE0817398.1"/>
    <property type="molecule type" value="Transcribed_RNA"/>
</dbReference>
<feature type="region of interest" description="Disordered" evidence="1">
    <location>
        <begin position="1"/>
        <end position="80"/>
    </location>
</feature>
<accession>A0A7S4FWF8</accession>
<gene>
    <name evidence="2" type="ORF">EGYM00163_LOCUS28563</name>
</gene>
<reference evidence="2" key="1">
    <citation type="submission" date="2021-01" db="EMBL/GenBank/DDBJ databases">
        <authorList>
            <person name="Corre E."/>
            <person name="Pelletier E."/>
            <person name="Niang G."/>
            <person name="Scheremetjew M."/>
            <person name="Finn R."/>
            <person name="Kale V."/>
            <person name="Holt S."/>
            <person name="Cochrane G."/>
            <person name="Meng A."/>
            <person name="Brown T."/>
            <person name="Cohen L."/>
        </authorList>
    </citation>
    <scope>NUCLEOTIDE SEQUENCE</scope>
    <source>
        <strain evidence="2">CCMP1594</strain>
    </source>
</reference>
<protein>
    <submittedName>
        <fullName evidence="2">Uncharacterized protein</fullName>
    </submittedName>
</protein>
<organism evidence="2">
    <name type="scientific">Eutreptiella gymnastica</name>
    <dbReference type="NCBI Taxonomy" id="73025"/>
    <lineage>
        <taxon>Eukaryota</taxon>
        <taxon>Discoba</taxon>
        <taxon>Euglenozoa</taxon>
        <taxon>Euglenida</taxon>
        <taxon>Spirocuta</taxon>
        <taxon>Euglenophyceae</taxon>
        <taxon>Eutreptiales</taxon>
        <taxon>Eutreptiaceae</taxon>
        <taxon>Eutreptiella</taxon>
    </lineage>
</organism>
<feature type="compositionally biased region" description="Pro residues" evidence="1">
    <location>
        <begin position="66"/>
        <end position="75"/>
    </location>
</feature>
<sequence length="159" mass="17422">MEAVSPDGAMDRQGTCRHEQRQEQTPSPGAGPMEWAQERSEARAPFPEGPHSALCRRPSITAHPLQTPPPQPPYRDSPCTARPEHSLIALRRAAPPWGLRHCDPPPLWHCGAWAPGGNLRGCGGCTVDGLRTRICSRDEACRSIYRCALKSAECMCVSF</sequence>
<name>A0A7S4FWF8_9EUGL</name>
<proteinExistence type="predicted"/>
<dbReference type="AlphaFoldDB" id="A0A7S4FWF8"/>
<evidence type="ECO:0000313" key="2">
    <source>
        <dbReference type="EMBL" id="CAE0817398.1"/>
    </source>
</evidence>